<feature type="binding site" evidence="7">
    <location>
        <position position="110"/>
    </location>
    <ligand>
        <name>S-adenosyl-L-methionine</name>
        <dbReference type="ChEBI" id="CHEBI:59789"/>
    </ligand>
</feature>
<dbReference type="KEGG" id="css:Cst_c27560"/>
<evidence type="ECO:0000256" key="6">
    <source>
        <dbReference type="ARBA" id="ARBA00038303"/>
    </source>
</evidence>
<dbReference type="SUPFAM" id="SSF75217">
    <property type="entry name" value="alpha/beta knot"/>
    <property type="match status" value="1"/>
</dbReference>
<feature type="binding site" evidence="7">
    <location>
        <begin position="129"/>
        <end position="134"/>
    </location>
    <ligand>
        <name>S-adenosyl-L-methionine</name>
        <dbReference type="ChEBI" id="CHEBI:59789"/>
    </ligand>
</feature>
<dbReference type="PANTHER" id="PTHR33603">
    <property type="entry name" value="METHYLTRANSFERASE"/>
    <property type="match status" value="1"/>
</dbReference>
<keyword evidence="2 7" id="KW-0698">rRNA processing</keyword>
<dbReference type="InterPro" id="IPR029028">
    <property type="entry name" value="Alpha/beta_knot_MTases"/>
</dbReference>
<feature type="binding site" evidence="7">
    <location>
        <position position="78"/>
    </location>
    <ligand>
        <name>S-adenosyl-L-methionine</name>
        <dbReference type="ChEBI" id="CHEBI:59789"/>
    </ligand>
</feature>
<dbReference type="PIRSF" id="PIRSF004505">
    <property type="entry name" value="MT_bac"/>
    <property type="match status" value="1"/>
</dbReference>
<dbReference type="eggNOG" id="COG1576">
    <property type="taxonomic scope" value="Bacteria"/>
</dbReference>
<dbReference type="CDD" id="cd18081">
    <property type="entry name" value="RlmH-like"/>
    <property type="match status" value="1"/>
</dbReference>
<reference evidence="8 9" key="1">
    <citation type="journal article" date="2013" name="Genome Announc.">
        <title>Complete genome sequence of Clostridium stercorarium subsp. stercorarium strain DSM 8532, a thermophilic degrader of plant cell wall fibers.</title>
        <authorList>
            <person name="Poehlein A."/>
            <person name="Zverlov V.V."/>
            <person name="Daniel R."/>
            <person name="Schwarz W.H."/>
            <person name="Liebl W."/>
        </authorList>
    </citation>
    <scope>NUCLEOTIDE SEQUENCE [LARGE SCALE GENOMIC DNA]</scope>
    <source>
        <strain evidence="9">ATCC 35414 / DSM 8532 / NCIMB 11754</strain>
    </source>
</reference>
<dbReference type="Pfam" id="PF02590">
    <property type="entry name" value="SPOUT_MTase"/>
    <property type="match status" value="1"/>
</dbReference>
<dbReference type="GO" id="GO:0005737">
    <property type="term" value="C:cytoplasm"/>
    <property type="evidence" value="ECO:0007669"/>
    <property type="project" value="UniProtKB-SubCell"/>
</dbReference>
<comment type="subcellular location">
    <subcellularLocation>
        <location evidence="7">Cytoplasm</location>
    </subcellularLocation>
</comment>
<proteinExistence type="inferred from homology"/>
<dbReference type="AlphaFoldDB" id="L7VSY3"/>
<dbReference type="InterPro" id="IPR003742">
    <property type="entry name" value="RlmH-like"/>
</dbReference>
<evidence type="ECO:0000256" key="2">
    <source>
        <dbReference type="ARBA" id="ARBA00022552"/>
    </source>
</evidence>
<sequence>MALQIQIVCVGNLKEKYLKDAVSEYVKRLSRFCRVTITEVAEEKVPETLSEAEKEQVLKKEAERIRNALLKNTFTVVLDLKGEKPDSIQFSRLLSLWMLKGRSSISFVIGGSIGLDRKLVREADYNLCLSNLTFPHQLTRIILLEQIYRCFKIINNEPYHK</sequence>
<evidence type="ECO:0000313" key="9">
    <source>
        <dbReference type="Proteomes" id="UP000011220"/>
    </source>
</evidence>
<keyword evidence="3 7" id="KW-0489">Methyltransferase</keyword>
<keyword evidence="4 7" id="KW-0808">Transferase</keyword>
<evidence type="ECO:0000256" key="3">
    <source>
        <dbReference type="ARBA" id="ARBA00022603"/>
    </source>
</evidence>
<dbReference type="Gene3D" id="3.40.1280.10">
    <property type="match status" value="1"/>
</dbReference>
<evidence type="ECO:0000256" key="4">
    <source>
        <dbReference type="ARBA" id="ARBA00022679"/>
    </source>
</evidence>
<accession>L7VSY3</accession>
<dbReference type="GO" id="GO:0070038">
    <property type="term" value="F:rRNA (pseudouridine-N3-)-methyltransferase activity"/>
    <property type="evidence" value="ECO:0007669"/>
    <property type="project" value="UniProtKB-UniRule"/>
</dbReference>
<dbReference type="HAMAP" id="MF_00658">
    <property type="entry name" value="23SrRNA_methyltr_H"/>
    <property type="match status" value="1"/>
</dbReference>
<dbReference type="KEGG" id="csd:Clst_2642"/>
<evidence type="ECO:0000256" key="1">
    <source>
        <dbReference type="ARBA" id="ARBA00022490"/>
    </source>
</evidence>
<dbReference type="EMBL" id="CP004044">
    <property type="protein sequence ID" value="AGC69699.1"/>
    <property type="molecule type" value="Genomic_DNA"/>
</dbReference>
<dbReference type="EC" id="2.1.1.177" evidence="7"/>
<dbReference type="Proteomes" id="UP000011220">
    <property type="component" value="Chromosome"/>
</dbReference>
<name>L7VSY3_THES1</name>
<organism evidence="8 9">
    <name type="scientific">Thermoclostridium stercorarium (strain ATCC 35414 / DSM 8532 / NCIMB 11754)</name>
    <name type="common">Clostridium stercorarium</name>
    <dbReference type="NCBI Taxonomy" id="1121335"/>
    <lineage>
        <taxon>Bacteria</taxon>
        <taxon>Bacillati</taxon>
        <taxon>Bacillota</taxon>
        <taxon>Clostridia</taxon>
        <taxon>Eubacteriales</taxon>
        <taxon>Oscillospiraceae</taxon>
        <taxon>Thermoclostridium</taxon>
    </lineage>
</organism>
<dbReference type="InterPro" id="IPR029026">
    <property type="entry name" value="tRNA_m1G_MTases_N"/>
</dbReference>
<evidence type="ECO:0000256" key="5">
    <source>
        <dbReference type="ARBA" id="ARBA00022691"/>
    </source>
</evidence>
<dbReference type="PATRIC" id="fig|1121335.3.peg.2761"/>
<protein>
    <recommendedName>
        <fullName evidence="7">Ribosomal RNA large subunit methyltransferase H</fullName>
        <ecNumber evidence="7">2.1.1.177</ecNumber>
    </recommendedName>
    <alternativeName>
        <fullName evidence="7">23S rRNA (pseudouridine1915-N3)-methyltransferase</fullName>
    </alternativeName>
    <alternativeName>
        <fullName evidence="7">23S rRNA m3Psi1915 methyltransferase</fullName>
    </alternativeName>
    <alternativeName>
        <fullName evidence="7">rRNA (pseudouridine-N3-)-methyltransferase RlmH</fullName>
    </alternativeName>
</protein>
<dbReference type="PANTHER" id="PTHR33603:SF1">
    <property type="entry name" value="RIBOSOMAL RNA LARGE SUBUNIT METHYLTRANSFERASE H"/>
    <property type="match status" value="1"/>
</dbReference>
<dbReference type="STRING" id="1121335.Cst_c27560"/>
<comment type="catalytic activity">
    <reaction evidence="7">
        <text>pseudouridine(1915) in 23S rRNA + S-adenosyl-L-methionine = N(3)-methylpseudouridine(1915) in 23S rRNA + S-adenosyl-L-homocysteine + H(+)</text>
        <dbReference type="Rhea" id="RHEA:42752"/>
        <dbReference type="Rhea" id="RHEA-COMP:10221"/>
        <dbReference type="Rhea" id="RHEA-COMP:10222"/>
        <dbReference type="ChEBI" id="CHEBI:15378"/>
        <dbReference type="ChEBI" id="CHEBI:57856"/>
        <dbReference type="ChEBI" id="CHEBI:59789"/>
        <dbReference type="ChEBI" id="CHEBI:65314"/>
        <dbReference type="ChEBI" id="CHEBI:74486"/>
        <dbReference type="EC" id="2.1.1.177"/>
    </reaction>
</comment>
<keyword evidence="9" id="KW-1185">Reference proteome</keyword>
<gene>
    <name evidence="7 8" type="primary">rlmH</name>
    <name evidence="8" type="ordered locus">Cst_c27560</name>
</gene>
<evidence type="ECO:0000313" key="8">
    <source>
        <dbReference type="EMBL" id="AGC69699.1"/>
    </source>
</evidence>
<evidence type="ECO:0000256" key="7">
    <source>
        <dbReference type="HAMAP-Rule" id="MF_00658"/>
    </source>
</evidence>
<dbReference type="NCBIfam" id="NF000985">
    <property type="entry name" value="PRK00103.1-3"/>
    <property type="match status" value="1"/>
</dbReference>
<keyword evidence="1 7" id="KW-0963">Cytoplasm</keyword>
<comment type="similarity">
    <text evidence="6 7">Belongs to the RNA methyltransferase RlmH family.</text>
</comment>
<keyword evidence="5 7" id="KW-0949">S-adenosyl-L-methionine</keyword>
<comment type="function">
    <text evidence="7">Specifically methylates the pseudouridine at position 1915 (m3Psi1915) in 23S rRNA.</text>
</comment>
<comment type="subunit">
    <text evidence="7">Homodimer.</text>
</comment>